<dbReference type="STRING" id="37927.SA2016_1866"/>
<dbReference type="NCBIfam" id="NF040712">
    <property type="entry name" value="SepH"/>
    <property type="match status" value="1"/>
</dbReference>
<evidence type="ECO:0000313" key="4">
    <source>
        <dbReference type="Proteomes" id="UP000070134"/>
    </source>
</evidence>
<dbReference type="EMBL" id="CP014518">
    <property type="protein sequence ID" value="AMM32540.1"/>
    <property type="molecule type" value="Genomic_DNA"/>
</dbReference>
<feature type="compositionally biased region" description="Basic and acidic residues" evidence="1">
    <location>
        <begin position="231"/>
        <end position="249"/>
    </location>
</feature>
<feature type="compositionally biased region" description="Polar residues" evidence="1">
    <location>
        <begin position="357"/>
        <end position="366"/>
    </location>
</feature>
<feature type="compositionally biased region" description="Basic and acidic residues" evidence="1">
    <location>
        <begin position="403"/>
        <end position="412"/>
    </location>
</feature>
<sequence>MRERAHDQAEELRLVGVHEDGAHLIVSAANGDVFRLPLDEALRRAVSRPAPQRPAPSGSDGAGMTPRQIQAEIRAGATAEEVAASSGVPLARVQRFEGPVLAEREHMARRAQAVEVPGRLPAQEALRGPAADRPVTLGEMAAYRLSLHGVAAGAVEWDSWRRPDGQWTVVARFALPEGAPSSIGEEPPAMWTFHPGHRTVANANRWAQQLSELEPLDGPAPRRRLAAVSDRPFDVEAPEEHHGGELDREGELLDMLRARRGQRLGVDEDGDDALALLLTHGIPAAHPRSPEADEADPEADPVEHRRAGEWERGAWDAPRARGHRDRDPERHGAPPMDQDEDTADDDGRPAPRGGITSLLSRLNVRTAQDADSRLDLGPGVSTATTEMTVVPSARPSADGSSDDGDRTHRGVDGRGAGPATPVQAPVQGPRESVEGEAPHGEESPERPEMPERPREPERAVGPGTPADREPPRPEPAAQGEPTRRSSRPKRSSVPSWDEIVFGTKGD</sequence>
<feature type="compositionally biased region" description="Basic and acidic residues" evidence="1">
    <location>
        <begin position="431"/>
        <end position="458"/>
    </location>
</feature>
<feature type="region of interest" description="Disordered" evidence="1">
    <location>
        <begin position="284"/>
        <end position="506"/>
    </location>
</feature>
<dbReference type="AlphaFoldDB" id="A0A126ZZC5"/>
<evidence type="ECO:0000313" key="3">
    <source>
        <dbReference type="EMBL" id="AMM32540.1"/>
    </source>
</evidence>
<gene>
    <name evidence="3" type="ORF">SA2016_1866</name>
</gene>
<dbReference type="RefSeq" id="WP_066497503.1">
    <property type="nucleotide sequence ID" value="NZ_BJMO01000001.1"/>
</dbReference>
<dbReference type="KEGG" id="satk:SA2016_1866"/>
<dbReference type="Proteomes" id="UP000070134">
    <property type="component" value="Chromosome"/>
</dbReference>
<dbReference type="InterPro" id="IPR047682">
    <property type="entry name" value="SepH-like"/>
</dbReference>
<accession>A0A126ZZC5</accession>
<feature type="region of interest" description="Disordered" evidence="1">
    <location>
        <begin position="230"/>
        <end position="249"/>
    </location>
</feature>
<dbReference type="Pfam" id="PF11268">
    <property type="entry name" value="DUF3071"/>
    <property type="match status" value="1"/>
</dbReference>
<proteinExistence type="predicted"/>
<feature type="domain" description="DUF3071" evidence="2">
    <location>
        <begin position="10"/>
        <end position="193"/>
    </location>
</feature>
<protein>
    <recommendedName>
        <fullName evidence="2">DUF3071 domain-containing protein</fullName>
    </recommendedName>
</protein>
<dbReference type="PATRIC" id="fig|37927.3.peg.1917"/>
<feature type="compositionally biased region" description="Basic and acidic residues" evidence="1">
    <location>
        <begin position="301"/>
        <end position="314"/>
    </location>
</feature>
<evidence type="ECO:0000256" key="1">
    <source>
        <dbReference type="SAM" id="MobiDB-lite"/>
    </source>
</evidence>
<keyword evidence="4" id="KW-1185">Reference proteome</keyword>
<feature type="region of interest" description="Disordered" evidence="1">
    <location>
        <begin position="45"/>
        <end position="66"/>
    </location>
</feature>
<dbReference type="InterPro" id="IPR021421">
    <property type="entry name" value="DUF3071"/>
</dbReference>
<reference evidence="3 4" key="1">
    <citation type="submission" date="2016-02" db="EMBL/GenBank/DDBJ databases">
        <title>Complete genome of Sinomonas atrocyanea KCTC 3377.</title>
        <authorList>
            <person name="Kim K.M."/>
        </authorList>
    </citation>
    <scope>NUCLEOTIDE SEQUENCE [LARGE SCALE GENOMIC DNA]</scope>
    <source>
        <strain evidence="3 4">KCTC 3377</strain>
    </source>
</reference>
<organism evidence="3 4">
    <name type="scientific">Sinomonas atrocyanea</name>
    <dbReference type="NCBI Taxonomy" id="37927"/>
    <lineage>
        <taxon>Bacteria</taxon>
        <taxon>Bacillati</taxon>
        <taxon>Actinomycetota</taxon>
        <taxon>Actinomycetes</taxon>
        <taxon>Micrococcales</taxon>
        <taxon>Micrococcaceae</taxon>
        <taxon>Sinomonas</taxon>
    </lineage>
</organism>
<evidence type="ECO:0000259" key="2">
    <source>
        <dbReference type="Pfam" id="PF11268"/>
    </source>
</evidence>
<name>A0A126ZZC5_9MICC</name>